<dbReference type="NCBIfam" id="NF001846">
    <property type="entry name" value="PRK00571.1-3"/>
    <property type="match status" value="1"/>
</dbReference>
<dbReference type="SUPFAM" id="SSF46604">
    <property type="entry name" value="Epsilon subunit of F1F0-ATP synthase C-terminal domain"/>
    <property type="match status" value="1"/>
</dbReference>
<name>A0A223CXE4_9BACL</name>
<dbReference type="FunFam" id="1.20.5.440:FF:000001">
    <property type="entry name" value="ATP synthase epsilon chain"/>
    <property type="match status" value="1"/>
</dbReference>
<dbReference type="NCBIfam" id="NF009977">
    <property type="entry name" value="PRK13442.1"/>
    <property type="match status" value="1"/>
</dbReference>
<organism evidence="19 20">
    <name type="scientific">Tumebacillus algifaecis</name>
    <dbReference type="NCBI Taxonomy" id="1214604"/>
    <lineage>
        <taxon>Bacteria</taxon>
        <taxon>Bacillati</taxon>
        <taxon>Bacillota</taxon>
        <taxon>Bacilli</taxon>
        <taxon>Bacillales</taxon>
        <taxon>Alicyclobacillaceae</taxon>
        <taxon>Tumebacillus</taxon>
    </lineage>
</organism>
<gene>
    <name evidence="14" type="primary">atpC</name>
    <name evidence="19" type="ORF">CIG75_01950</name>
</gene>
<evidence type="ECO:0000256" key="4">
    <source>
        <dbReference type="ARBA" id="ARBA00014480"/>
    </source>
</evidence>
<dbReference type="RefSeq" id="WP_094235117.1">
    <property type="nucleotide sequence ID" value="NZ_CP022657.1"/>
</dbReference>
<evidence type="ECO:0000256" key="10">
    <source>
        <dbReference type="ARBA" id="ARBA00023196"/>
    </source>
</evidence>
<dbReference type="HAMAP" id="MF_00530">
    <property type="entry name" value="ATP_synth_epsil_bac"/>
    <property type="match status" value="1"/>
</dbReference>
<keyword evidence="11 14" id="KW-0066">ATP synthesis</keyword>
<dbReference type="KEGG" id="tab:CIG75_01950"/>
<evidence type="ECO:0000256" key="3">
    <source>
        <dbReference type="ARBA" id="ARBA00005712"/>
    </source>
</evidence>
<dbReference type="InterPro" id="IPR001469">
    <property type="entry name" value="ATP_synth_F1_dsu/esu"/>
</dbReference>
<comment type="subunit">
    <text evidence="14 15">F-type ATPases have 2 components, CF(1) - the catalytic core - and CF(0) - the membrane proton channel. CF(1) has five subunits: alpha(3), beta(3), gamma(1), delta(1), epsilon(1). CF(0) has three main subunits: a, b and c.</text>
</comment>
<dbReference type="PANTHER" id="PTHR13822">
    <property type="entry name" value="ATP SYNTHASE DELTA/EPSILON CHAIN"/>
    <property type="match status" value="1"/>
</dbReference>
<evidence type="ECO:0000256" key="15">
    <source>
        <dbReference type="RuleBase" id="RU003656"/>
    </source>
</evidence>
<evidence type="ECO:0000256" key="8">
    <source>
        <dbReference type="ARBA" id="ARBA00023065"/>
    </source>
</evidence>
<evidence type="ECO:0000313" key="19">
    <source>
        <dbReference type="EMBL" id="ASS73857.1"/>
    </source>
</evidence>
<feature type="domain" description="ATP synthase F1 complex delta/epsilon subunit N-terminal" evidence="18">
    <location>
        <begin position="5"/>
        <end position="82"/>
    </location>
</feature>
<feature type="domain" description="ATP synthase epsilon subunit C-terminal" evidence="17">
    <location>
        <begin position="86"/>
        <end position="130"/>
    </location>
</feature>
<dbReference type="Pfam" id="PF02823">
    <property type="entry name" value="ATP-synt_DE_N"/>
    <property type="match status" value="1"/>
</dbReference>
<comment type="similarity">
    <text evidence="3 14 15">Belongs to the ATPase epsilon chain family.</text>
</comment>
<evidence type="ECO:0000256" key="6">
    <source>
        <dbReference type="ARBA" id="ARBA00022475"/>
    </source>
</evidence>
<evidence type="ECO:0000256" key="12">
    <source>
        <dbReference type="ARBA" id="ARBA00030215"/>
    </source>
</evidence>
<comment type="subcellular location">
    <subcellularLocation>
        <location evidence="2 14">Cell membrane</location>
        <topology evidence="2 14">Peripheral membrane protein</topology>
    </subcellularLocation>
</comment>
<dbReference type="CDD" id="cd12152">
    <property type="entry name" value="F1-ATPase_delta"/>
    <property type="match status" value="1"/>
</dbReference>
<proteinExistence type="inferred from homology"/>
<evidence type="ECO:0000259" key="18">
    <source>
        <dbReference type="Pfam" id="PF02823"/>
    </source>
</evidence>
<dbReference type="GO" id="GO:0046933">
    <property type="term" value="F:proton-transporting ATP synthase activity, rotational mechanism"/>
    <property type="evidence" value="ECO:0007669"/>
    <property type="project" value="UniProtKB-UniRule"/>
</dbReference>
<keyword evidence="10 14" id="KW-0139">CF(1)</keyword>
<evidence type="ECO:0000256" key="13">
    <source>
        <dbReference type="ARBA" id="ARBA00031795"/>
    </source>
</evidence>
<dbReference type="Pfam" id="PF00401">
    <property type="entry name" value="ATP-synt_DE"/>
    <property type="match status" value="1"/>
</dbReference>
<feature type="coiled-coil region" evidence="16">
    <location>
        <begin position="90"/>
        <end position="133"/>
    </location>
</feature>
<dbReference type="OrthoDB" id="9804110at2"/>
<dbReference type="InterPro" id="IPR020546">
    <property type="entry name" value="ATP_synth_F1_dsu/esu_N"/>
</dbReference>
<evidence type="ECO:0000256" key="5">
    <source>
        <dbReference type="ARBA" id="ARBA00022448"/>
    </source>
</evidence>
<keyword evidence="7 14" id="KW-0375">Hydrogen ion transport</keyword>
<evidence type="ECO:0000256" key="7">
    <source>
        <dbReference type="ARBA" id="ARBA00022781"/>
    </source>
</evidence>
<sequence length="136" mass="14908">MNKMPIEIVTPERKVYANEANLIIARGGDGDLGIMAGHTPVVTTLKISSLRVKTDQGEDVISVAGGFLEVKPGQVSVLAESAELPEEIDIDRATRAKERAERRLAERAESLDYARAEIALERAINRIRVATTKNNR</sequence>
<dbReference type="InterPro" id="IPR036794">
    <property type="entry name" value="ATP_F1_dsu/esu_C_sf"/>
</dbReference>
<evidence type="ECO:0000256" key="14">
    <source>
        <dbReference type="HAMAP-Rule" id="MF_00530"/>
    </source>
</evidence>
<protein>
    <recommendedName>
        <fullName evidence="4 14">ATP synthase epsilon chain</fullName>
    </recommendedName>
    <alternativeName>
        <fullName evidence="13 14">ATP synthase F1 sector epsilon subunit</fullName>
    </alternativeName>
    <alternativeName>
        <fullName evidence="12 14">F-ATPase epsilon subunit</fullName>
    </alternativeName>
</protein>
<evidence type="ECO:0000256" key="11">
    <source>
        <dbReference type="ARBA" id="ARBA00023310"/>
    </source>
</evidence>
<dbReference type="NCBIfam" id="TIGR01216">
    <property type="entry name" value="ATP_synt_epsi"/>
    <property type="match status" value="1"/>
</dbReference>
<dbReference type="Gene3D" id="2.60.15.10">
    <property type="entry name" value="F0F1 ATP synthase delta/epsilon subunit, N-terminal"/>
    <property type="match status" value="1"/>
</dbReference>
<dbReference type="InterPro" id="IPR036771">
    <property type="entry name" value="ATPsynth_dsu/esu_N"/>
</dbReference>
<evidence type="ECO:0000256" key="9">
    <source>
        <dbReference type="ARBA" id="ARBA00023136"/>
    </source>
</evidence>
<dbReference type="GO" id="GO:0045259">
    <property type="term" value="C:proton-transporting ATP synthase complex"/>
    <property type="evidence" value="ECO:0007669"/>
    <property type="project" value="UniProtKB-KW"/>
</dbReference>
<dbReference type="SUPFAM" id="SSF51344">
    <property type="entry name" value="Epsilon subunit of F1F0-ATP synthase N-terminal domain"/>
    <property type="match status" value="1"/>
</dbReference>
<dbReference type="GO" id="GO:0005886">
    <property type="term" value="C:plasma membrane"/>
    <property type="evidence" value="ECO:0007669"/>
    <property type="project" value="UniProtKB-SubCell"/>
</dbReference>
<evidence type="ECO:0000256" key="16">
    <source>
        <dbReference type="SAM" id="Coils"/>
    </source>
</evidence>
<keyword evidence="6 14" id="KW-1003">Cell membrane</keyword>
<keyword evidence="16" id="KW-0175">Coiled coil</keyword>
<evidence type="ECO:0000256" key="1">
    <source>
        <dbReference type="ARBA" id="ARBA00003543"/>
    </source>
</evidence>
<dbReference type="Proteomes" id="UP000214688">
    <property type="component" value="Chromosome"/>
</dbReference>
<dbReference type="NCBIfam" id="NF009980">
    <property type="entry name" value="PRK13446.1"/>
    <property type="match status" value="1"/>
</dbReference>
<keyword evidence="9 14" id="KW-0472">Membrane</keyword>
<evidence type="ECO:0000313" key="20">
    <source>
        <dbReference type="Proteomes" id="UP000214688"/>
    </source>
</evidence>
<dbReference type="PANTHER" id="PTHR13822:SF10">
    <property type="entry name" value="ATP SYNTHASE EPSILON CHAIN, CHLOROPLASTIC"/>
    <property type="match status" value="1"/>
</dbReference>
<dbReference type="InterPro" id="IPR020547">
    <property type="entry name" value="ATP_synth_F1_esu_C"/>
</dbReference>
<comment type="function">
    <text evidence="1 14">Produces ATP from ADP in the presence of a proton gradient across the membrane.</text>
</comment>
<dbReference type="Gene3D" id="1.20.5.440">
    <property type="entry name" value="ATP synthase delta/epsilon subunit, C-terminal domain"/>
    <property type="match status" value="1"/>
</dbReference>
<dbReference type="AlphaFoldDB" id="A0A223CXE4"/>
<dbReference type="GO" id="GO:0005524">
    <property type="term" value="F:ATP binding"/>
    <property type="evidence" value="ECO:0007669"/>
    <property type="project" value="UniProtKB-UniRule"/>
</dbReference>
<evidence type="ECO:0000256" key="2">
    <source>
        <dbReference type="ARBA" id="ARBA00004202"/>
    </source>
</evidence>
<accession>A0A223CXE4</accession>
<dbReference type="EMBL" id="CP022657">
    <property type="protein sequence ID" value="ASS73857.1"/>
    <property type="molecule type" value="Genomic_DNA"/>
</dbReference>
<keyword evidence="8 14" id="KW-0406">Ion transport</keyword>
<keyword evidence="20" id="KW-1185">Reference proteome</keyword>
<reference evidence="19 20" key="1">
    <citation type="journal article" date="2015" name="Int. J. Syst. Evol. Microbiol.">
        <title>Tumebacillus algifaecis sp. nov., isolated from decomposing algal scum.</title>
        <authorList>
            <person name="Wu Y.F."/>
            <person name="Zhang B."/>
            <person name="Xing P."/>
            <person name="Wu Q.L."/>
            <person name="Liu S.J."/>
        </authorList>
    </citation>
    <scope>NUCLEOTIDE SEQUENCE [LARGE SCALE GENOMIC DNA]</scope>
    <source>
        <strain evidence="19 20">THMBR28</strain>
    </source>
</reference>
<keyword evidence="5 14" id="KW-0813">Transport</keyword>
<evidence type="ECO:0000259" key="17">
    <source>
        <dbReference type="Pfam" id="PF00401"/>
    </source>
</evidence>